<feature type="transmembrane region" description="Helical" evidence="13">
    <location>
        <begin position="171"/>
        <end position="198"/>
    </location>
</feature>
<dbReference type="GO" id="GO:0016020">
    <property type="term" value="C:membrane"/>
    <property type="evidence" value="ECO:0007669"/>
    <property type="project" value="UniProtKB-SubCell"/>
</dbReference>
<dbReference type="FunFam" id="1.20.1250.20:FF:000144">
    <property type="entry name" value="Picot, isoform B"/>
    <property type="match status" value="1"/>
</dbReference>
<dbReference type="PANTHER" id="PTHR11662">
    <property type="entry name" value="SOLUTE CARRIER FAMILY 17"/>
    <property type="match status" value="1"/>
</dbReference>
<keyword evidence="8 13" id="KW-0472">Membrane</keyword>
<name>A0A2A3E320_APICC</name>
<comment type="similarity">
    <text evidence="2">Belongs to the major facilitator superfamily. Sodium/anion cotransporter family.</text>
</comment>
<evidence type="ECO:0000256" key="7">
    <source>
        <dbReference type="ARBA" id="ARBA00023053"/>
    </source>
</evidence>
<evidence type="ECO:0000256" key="10">
    <source>
        <dbReference type="ARBA" id="ARBA00054632"/>
    </source>
</evidence>
<evidence type="ECO:0000256" key="8">
    <source>
        <dbReference type="ARBA" id="ARBA00023136"/>
    </source>
</evidence>
<feature type="domain" description="Major facilitator superfamily (MFS) profile" evidence="14">
    <location>
        <begin position="34"/>
        <end position="459"/>
    </location>
</feature>
<feature type="transmembrane region" description="Helical" evidence="13">
    <location>
        <begin position="204"/>
        <end position="223"/>
    </location>
</feature>
<evidence type="ECO:0000256" key="3">
    <source>
        <dbReference type="ARBA" id="ARBA00022448"/>
    </source>
</evidence>
<evidence type="ECO:0000256" key="9">
    <source>
        <dbReference type="ARBA" id="ARBA00023201"/>
    </source>
</evidence>
<dbReference type="InterPro" id="IPR050382">
    <property type="entry name" value="MFS_Na/Anion_cotransporter"/>
</dbReference>
<keyword evidence="9" id="KW-0739">Sodium transport</keyword>
<evidence type="ECO:0000256" key="2">
    <source>
        <dbReference type="ARBA" id="ARBA00008586"/>
    </source>
</evidence>
<keyword evidence="5" id="KW-0769">Symport</keyword>
<dbReference type="Gene3D" id="1.20.1250.20">
    <property type="entry name" value="MFS general substrate transporter like domains"/>
    <property type="match status" value="2"/>
</dbReference>
<reference evidence="15 16" key="1">
    <citation type="submission" date="2014-07" db="EMBL/GenBank/DDBJ databases">
        <title>Genomic and transcriptomic analysis on Apis cerana provide comprehensive insights into honey bee biology.</title>
        <authorList>
            <person name="Diao Q."/>
            <person name="Sun L."/>
            <person name="Zheng H."/>
            <person name="Zheng H."/>
            <person name="Xu S."/>
            <person name="Wang S."/>
            <person name="Zeng Z."/>
            <person name="Hu F."/>
            <person name="Su S."/>
            <person name="Wu J."/>
        </authorList>
    </citation>
    <scope>NUCLEOTIDE SEQUENCE [LARGE SCALE GENOMIC DNA]</scope>
    <source>
        <tissue evidence="15">Pupae without intestine</tissue>
    </source>
</reference>
<dbReference type="InterPro" id="IPR020846">
    <property type="entry name" value="MFS_dom"/>
</dbReference>
<evidence type="ECO:0000256" key="13">
    <source>
        <dbReference type="SAM" id="Phobius"/>
    </source>
</evidence>
<accession>A0A2A3E320</accession>
<dbReference type="InterPro" id="IPR011701">
    <property type="entry name" value="MFS"/>
</dbReference>
<dbReference type="GO" id="GO:0006814">
    <property type="term" value="P:sodium ion transport"/>
    <property type="evidence" value="ECO:0007669"/>
    <property type="project" value="UniProtKB-KW"/>
</dbReference>
<keyword evidence="16" id="KW-1185">Reference proteome</keyword>
<gene>
    <name evidence="15" type="ORF">APICC_01465</name>
</gene>
<evidence type="ECO:0000256" key="5">
    <source>
        <dbReference type="ARBA" id="ARBA00022847"/>
    </source>
</evidence>
<keyword evidence="3" id="KW-0813">Transport</keyword>
<feature type="transmembrane region" description="Helical" evidence="13">
    <location>
        <begin position="340"/>
        <end position="360"/>
    </location>
</feature>
<dbReference type="SUPFAM" id="SSF103473">
    <property type="entry name" value="MFS general substrate transporter"/>
    <property type="match status" value="1"/>
</dbReference>
<feature type="transmembrane region" description="Helical" evidence="13">
    <location>
        <begin position="110"/>
        <end position="129"/>
    </location>
</feature>
<organism evidence="15 16">
    <name type="scientific">Apis cerana cerana</name>
    <name type="common">Oriental honeybee</name>
    <dbReference type="NCBI Taxonomy" id="94128"/>
    <lineage>
        <taxon>Eukaryota</taxon>
        <taxon>Metazoa</taxon>
        <taxon>Ecdysozoa</taxon>
        <taxon>Arthropoda</taxon>
        <taxon>Hexapoda</taxon>
        <taxon>Insecta</taxon>
        <taxon>Pterygota</taxon>
        <taxon>Neoptera</taxon>
        <taxon>Endopterygota</taxon>
        <taxon>Hymenoptera</taxon>
        <taxon>Apocrita</taxon>
        <taxon>Aculeata</taxon>
        <taxon>Apoidea</taxon>
        <taxon>Anthophila</taxon>
        <taxon>Apidae</taxon>
        <taxon>Apis</taxon>
    </lineage>
</organism>
<dbReference type="InterPro" id="IPR036259">
    <property type="entry name" value="MFS_trans_sf"/>
</dbReference>
<feature type="transmembrane region" description="Helical" evidence="13">
    <location>
        <begin position="436"/>
        <end position="454"/>
    </location>
</feature>
<comment type="function">
    <text evidence="10">May be an inorganic phosphate cotransporter.</text>
</comment>
<dbReference type="AlphaFoldDB" id="A0A2A3E320"/>
<dbReference type="GO" id="GO:0006820">
    <property type="term" value="P:monoatomic anion transport"/>
    <property type="evidence" value="ECO:0007669"/>
    <property type="project" value="TreeGrafter"/>
</dbReference>
<evidence type="ECO:0000256" key="11">
    <source>
        <dbReference type="ARBA" id="ARBA00068450"/>
    </source>
</evidence>
<evidence type="ECO:0000256" key="12">
    <source>
        <dbReference type="SAM" id="MobiDB-lite"/>
    </source>
</evidence>
<feature type="transmembrane region" description="Helical" evidence="13">
    <location>
        <begin position="366"/>
        <end position="385"/>
    </location>
</feature>
<evidence type="ECO:0000256" key="1">
    <source>
        <dbReference type="ARBA" id="ARBA00004141"/>
    </source>
</evidence>
<dbReference type="FunFam" id="1.20.1250.20:FF:000003">
    <property type="entry name" value="Solute carrier family 17 member 3"/>
    <property type="match status" value="1"/>
</dbReference>
<keyword evidence="4 13" id="KW-0812">Transmembrane</keyword>
<sequence>MTSRMTKRVSIVSISERIQTPVSKPKASYGCRHTQGILMALGFFCCYAIRVTTSVTLEAMTNASTANPAFPQFSWDEKIKDVIQSSFFWGYVCTQIIGSMVAQRWGAHKLFSLAQFACGFVTLLIPVLAENAGWEAFCVTRVIAGIFQGTVLPCLHALLSKWAPMEERGRISTFVYAGGWIGNVTCLLSTGLLAASPWGWPSCFYVWGSITIVSSILFFFIGYESPAEHPNIPQDEKQYIESSLGMIETEEKLSTPWLKILSSRPMWALMATQSAHTWGFWMLLTKIPSYFQAVFKVNIKENGLMSALPYFSAWVFSFPVSFISDLLIKRNILTIQASRKICNTFGEWVPALALIGLGYVDKEHSEIAVAILVIAVTSNVAIYCGHNVNHMDLSPNFAGPLMGIINTVANIFSILAPLIVGVIVHDKTNVEEWKNVFFLTSIIYFVGNLIFIMFGTSKIQAWNDPVEKQKDIAMNSTNESSVENGNVQKTKEY</sequence>
<keyword evidence="7" id="KW-0915">Sodium</keyword>
<protein>
    <recommendedName>
        <fullName evidence="11">Putative inorganic phosphate cotransporter</fullName>
    </recommendedName>
</protein>
<evidence type="ECO:0000259" key="14">
    <source>
        <dbReference type="PROSITE" id="PS50850"/>
    </source>
</evidence>
<feature type="region of interest" description="Disordered" evidence="12">
    <location>
        <begin position="474"/>
        <end position="493"/>
    </location>
</feature>
<keyword evidence="9" id="KW-0406">Ion transport</keyword>
<keyword evidence="6 13" id="KW-1133">Transmembrane helix</keyword>
<dbReference type="CDD" id="cd17318">
    <property type="entry name" value="MFS_SLC17"/>
    <property type="match status" value="1"/>
</dbReference>
<dbReference type="EMBL" id="KZ288409">
    <property type="protein sequence ID" value="PBC26100.1"/>
    <property type="molecule type" value="Genomic_DNA"/>
</dbReference>
<dbReference type="PANTHER" id="PTHR11662:SF280">
    <property type="entry name" value="FI21844P1-RELATED"/>
    <property type="match status" value="1"/>
</dbReference>
<evidence type="ECO:0000256" key="6">
    <source>
        <dbReference type="ARBA" id="ARBA00022989"/>
    </source>
</evidence>
<feature type="transmembrane region" description="Helical" evidence="13">
    <location>
        <begin position="307"/>
        <end position="328"/>
    </location>
</feature>
<dbReference type="Pfam" id="PF07690">
    <property type="entry name" value="MFS_1"/>
    <property type="match status" value="1"/>
</dbReference>
<feature type="transmembrane region" description="Helical" evidence="13">
    <location>
        <begin position="397"/>
        <end position="424"/>
    </location>
</feature>
<dbReference type="OrthoDB" id="2985014at2759"/>
<evidence type="ECO:0000313" key="15">
    <source>
        <dbReference type="EMBL" id="PBC26100.1"/>
    </source>
</evidence>
<proteinExistence type="inferred from homology"/>
<evidence type="ECO:0000256" key="4">
    <source>
        <dbReference type="ARBA" id="ARBA00022692"/>
    </source>
</evidence>
<evidence type="ECO:0000313" key="16">
    <source>
        <dbReference type="Proteomes" id="UP000242457"/>
    </source>
</evidence>
<dbReference type="Proteomes" id="UP000242457">
    <property type="component" value="Unassembled WGS sequence"/>
</dbReference>
<dbReference type="GO" id="GO:0015293">
    <property type="term" value="F:symporter activity"/>
    <property type="evidence" value="ECO:0007669"/>
    <property type="project" value="UniProtKB-KW"/>
</dbReference>
<dbReference type="PROSITE" id="PS50850">
    <property type="entry name" value="MFS"/>
    <property type="match status" value="1"/>
</dbReference>
<feature type="transmembrane region" description="Helical" evidence="13">
    <location>
        <begin position="141"/>
        <end position="159"/>
    </location>
</feature>
<dbReference type="STRING" id="94128.A0A2A3E320"/>
<comment type="subcellular location">
    <subcellularLocation>
        <location evidence="1">Membrane</location>
        <topology evidence="1">Multi-pass membrane protein</topology>
    </subcellularLocation>
</comment>